<reference evidence="1 2" key="1">
    <citation type="submission" date="2019-12" db="EMBL/GenBank/DDBJ databases">
        <title>Draft Genome Sequences of L. lactis strains MS22333, MS22334, MS22336, and MS22337, Isolated from Spontaneous Fermented Camel Milk in Ethiopia.</title>
        <authorList>
            <person name="Bragason E."/>
            <person name="Hansen E.B."/>
            <person name="Guya M.E."/>
            <person name="Berhe T."/>
        </authorList>
    </citation>
    <scope>NUCLEOTIDE SEQUENCE [LARGE SCALE GENOMIC DNA]</scope>
    <source>
        <strain evidence="1 2">MS22336</strain>
    </source>
</reference>
<dbReference type="RefSeq" id="WP_163646654.1">
    <property type="nucleotide sequence ID" value="NZ_RIGB01000062.1"/>
</dbReference>
<evidence type="ECO:0000313" key="1">
    <source>
        <dbReference type="EMBL" id="NEX55390.1"/>
    </source>
</evidence>
<dbReference type="Pfam" id="PF10076">
    <property type="entry name" value="Phage_Mu_Gp48"/>
    <property type="match status" value="1"/>
</dbReference>
<dbReference type="EMBL" id="WWDJ01000047">
    <property type="protein sequence ID" value="NEX55390.1"/>
    <property type="molecule type" value="Genomic_DNA"/>
</dbReference>
<sequence>MANIRLIDLLPQPYYQDVYEMVLLMQIEQYQLDALQNAIDKAQNNFFAIVADEDGLKIFEQMLGIAGDDYLDLEARRYNVIARLLPPKPITLRGFNEIIKALNIDASISVKNFEAVVQTNTTDTQALKRLNSLMKSCLPANLTFQALNIVSSSTPAPTKHGTGALLATKVTSQRSVYAERG</sequence>
<accession>A0A6B3RVV7</accession>
<evidence type="ECO:0000313" key="2">
    <source>
        <dbReference type="Proteomes" id="UP000477402"/>
    </source>
</evidence>
<dbReference type="InterPro" id="IPR018755">
    <property type="entry name" value="Phage_Mu_Gp48"/>
</dbReference>
<dbReference type="Proteomes" id="UP000477402">
    <property type="component" value="Unassembled WGS sequence"/>
</dbReference>
<organism evidence="1 2">
    <name type="scientific">Lactococcus lactis</name>
    <dbReference type="NCBI Taxonomy" id="1358"/>
    <lineage>
        <taxon>Bacteria</taxon>
        <taxon>Bacillati</taxon>
        <taxon>Bacillota</taxon>
        <taxon>Bacilli</taxon>
        <taxon>Lactobacillales</taxon>
        <taxon>Streptococcaceae</taxon>
        <taxon>Lactococcus</taxon>
    </lineage>
</organism>
<name>A0A6B3RVV7_9LACT</name>
<comment type="caution">
    <text evidence="1">The sequence shown here is derived from an EMBL/GenBank/DDBJ whole genome shotgun (WGS) entry which is preliminary data.</text>
</comment>
<dbReference type="AlphaFoldDB" id="A0A6B3RVV7"/>
<gene>
    <name evidence="1" type="ORF">GTP08_06755</name>
</gene>
<proteinExistence type="predicted"/>
<protein>
    <submittedName>
        <fullName evidence="1">DUF2313 domain-containing protein</fullName>
    </submittedName>
</protein>